<evidence type="ECO:0000313" key="1">
    <source>
        <dbReference type="EMBL" id="KAK6796395.1"/>
    </source>
</evidence>
<reference evidence="1 2" key="1">
    <citation type="submission" date="2024-02" db="EMBL/GenBank/DDBJ databases">
        <title>de novo genome assembly of Solanum bulbocastanum strain 11H21.</title>
        <authorList>
            <person name="Hosaka A.J."/>
        </authorList>
    </citation>
    <scope>NUCLEOTIDE SEQUENCE [LARGE SCALE GENOMIC DNA]</scope>
    <source>
        <tissue evidence="1">Young leaves</tissue>
    </source>
</reference>
<sequence>MIGSILPNIDRSSVYQYDINYNCGWRARSQAYHPLSHFQYFSEIAILVDLENKKVVSPYCCDSSGR</sequence>
<gene>
    <name evidence="1" type="ORF">RDI58_004096</name>
</gene>
<protein>
    <submittedName>
        <fullName evidence="1">Uncharacterized protein</fullName>
    </submittedName>
</protein>
<evidence type="ECO:0000313" key="2">
    <source>
        <dbReference type="Proteomes" id="UP001371456"/>
    </source>
</evidence>
<dbReference type="AlphaFoldDB" id="A0AAN8TY98"/>
<proteinExistence type="predicted"/>
<dbReference type="EMBL" id="JBANQN010000002">
    <property type="protein sequence ID" value="KAK6796395.1"/>
    <property type="molecule type" value="Genomic_DNA"/>
</dbReference>
<name>A0AAN8TY98_SOLBU</name>
<keyword evidence="2" id="KW-1185">Reference proteome</keyword>
<dbReference type="Proteomes" id="UP001371456">
    <property type="component" value="Unassembled WGS sequence"/>
</dbReference>
<comment type="caution">
    <text evidence="1">The sequence shown here is derived from an EMBL/GenBank/DDBJ whole genome shotgun (WGS) entry which is preliminary data.</text>
</comment>
<accession>A0AAN8TY98</accession>
<organism evidence="1 2">
    <name type="scientific">Solanum bulbocastanum</name>
    <name type="common">Wild potato</name>
    <dbReference type="NCBI Taxonomy" id="147425"/>
    <lineage>
        <taxon>Eukaryota</taxon>
        <taxon>Viridiplantae</taxon>
        <taxon>Streptophyta</taxon>
        <taxon>Embryophyta</taxon>
        <taxon>Tracheophyta</taxon>
        <taxon>Spermatophyta</taxon>
        <taxon>Magnoliopsida</taxon>
        <taxon>eudicotyledons</taxon>
        <taxon>Gunneridae</taxon>
        <taxon>Pentapetalae</taxon>
        <taxon>asterids</taxon>
        <taxon>lamiids</taxon>
        <taxon>Solanales</taxon>
        <taxon>Solanaceae</taxon>
        <taxon>Solanoideae</taxon>
        <taxon>Solaneae</taxon>
        <taxon>Solanum</taxon>
    </lineage>
</organism>